<feature type="transmembrane region" description="Helical" evidence="9">
    <location>
        <begin position="28"/>
        <end position="46"/>
    </location>
</feature>
<reference evidence="13 14" key="1">
    <citation type="submission" date="2019-05" db="EMBL/GenBank/DDBJ databases">
        <title>Genome of Alcanivorax gelatiniphagus, an oil degrading marine bacteria.</title>
        <authorList>
            <person name="Kwon K.K."/>
        </authorList>
    </citation>
    <scope>NUCLEOTIDE SEQUENCE [LARGE SCALE GENOMIC DNA]</scope>
    <source>
        <strain evidence="13 14">MEBiC 08158</strain>
    </source>
</reference>
<feature type="domain" description="AprE-like long alpha-helical hairpin" evidence="11">
    <location>
        <begin position="101"/>
        <end position="291"/>
    </location>
</feature>
<dbReference type="RefSeq" id="WP_138772129.1">
    <property type="nucleotide sequence ID" value="NZ_VCQT01000027.1"/>
</dbReference>
<keyword evidence="10" id="KW-0175">Coiled coil</keyword>
<evidence type="ECO:0000256" key="9">
    <source>
        <dbReference type="RuleBase" id="RU365093"/>
    </source>
</evidence>
<evidence type="ECO:0000313" key="14">
    <source>
        <dbReference type="Proteomes" id="UP000739180"/>
    </source>
</evidence>
<dbReference type="InterPro" id="IPR058781">
    <property type="entry name" value="HH_AprE-like"/>
</dbReference>
<keyword evidence="7 9" id="KW-1133">Transmembrane helix</keyword>
<keyword evidence="14" id="KW-1185">Reference proteome</keyword>
<evidence type="ECO:0000256" key="7">
    <source>
        <dbReference type="ARBA" id="ARBA00022989"/>
    </source>
</evidence>
<dbReference type="InterPro" id="IPR010129">
    <property type="entry name" value="T1SS_HlyD"/>
</dbReference>
<evidence type="ECO:0000313" key="13">
    <source>
        <dbReference type="EMBL" id="TMW13025.1"/>
    </source>
</evidence>
<evidence type="ECO:0000256" key="10">
    <source>
        <dbReference type="SAM" id="Coils"/>
    </source>
</evidence>
<keyword evidence="4 9" id="KW-1003">Cell membrane</keyword>
<keyword evidence="8 9" id="KW-0472">Membrane</keyword>
<dbReference type="Proteomes" id="UP000739180">
    <property type="component" value="Unassembled WGS sequence"/>
</dbReference>
<proteinExistence type="inferred from homology"/>
<dbReference type="SUPFAM" id="SSF111369">
    <property type="entry name" value="HlyD-like secretion proteins"/>
    <property type="match status" value="1"/>
</dbReference>
<evidence type="ECO:0000256" key="2">
    <source>
        <dbReference type="ARBA" id="ARBA00009477"/>
    </source>
</evidence>
<keyword evidence="5 9" id="KW-0997">Cell inner membrane</keyword>
<evidence type="ECO:0000256" key="1">
    <source>
        <dbReference type="ARBA" id="ARBA00004377"/>
    </source>
</evidence>
<feature type="coiled-coil region" evidence="10">
    <location>
        <begin position="243"/>
        <end position="292"/>
    </location>
</feature>
<feature type="domain" description="AprE-like beta-barrel" evidence="12">
    <location>
        <begin position="334"/>
        <end position="423"/>
    </location>
</feature>
<sequence>MNAGVSLDRMVPASRPVTRRSGVPAARVGWWLLAAGLGGFLLWAALAPLDAGVALEGTVMVTGHRQAVQPAAAGVVARVRVDEGEPVRQGQVLVELDPDTAQAERQAAQAHRAMAAATVARLEAEQRGDQKLAPDPALQAAAKDDPALAAALALQGELLESRALALGAREQALRESLAGVQASLAGHRARAAAQDRRLALLDERLAALRPLAEQNYVPRNRILELGESRAAVVGERASSTSAARTAQNRIGELRAELDGLRREHQREVEQRLAEQRLELARQEQRLAAARYQEAHTRLLSPADGRVVGLNLYTAGAVVGAGDTLMEIVPDGVPLRVEARVPVDRIDTVAPGLPVELMFTAFNRSRTPRVPGRVEQVSADRLEDPVNHRPYYNARIEVPAEALRQLGDARLQAGMPVQAFVRTGERSLLSYWFKPLLDRLPRAWEGE</sequence>
<dbReference type="PANTHER" id="PTHR30386:SF17">
    <property type="entry name" value="ALKALINE PROTEASE SECRETION PROTEIN APRE"/>
    <property type="match status" value="1"/>
</dbReference>
<dbReference type="InterPro" id="IPR006144">
    <property type="entry name" value="Secretion_HlyD_CS"/>
</dbReference>
<dbReference type="Gene3D" id="2.40.30.170">
    <property type="match status" value="1"/>
</dbReference>
<comment type="caution">
    <text evidence="13">The sequence shown here is derived from an EMBL/GenBank/DDBJ whole genome shotgun (WGS) entry which is preliminary data.</text>
</comment>
<evidence type="ECO:0000256" key="5">
    <source>
        <dbReference type="ARBA" id="ARBA00022519"/>
    </source>
</evidence>
<keyword evidence="6 9" id="KW-0812">Transmembrane</keyword>
<evidence type="ECO:0000259" key="12">
    <source>
        <dbReference type="Pfam" id="PF26002"/>
    </source>
</evidence>
<organism evidence="13 14">
    <name type="scientific">Alloalcanivorax gelatiniphagus</name>
    <dbReference type="NCBI Taxonomy" id="1194167"/>
    <lineage>
        <taxon>Bacteria</taxon>
        <taxon>Pseudomonadati</taxon>
        <taxon>Pseudomonadota</taxon>
        <taxon>Gammaproteobacteria</taxon>
        <taxon>Oceanospirillales</taxon>
        <taxon>Alcanivoracaceae</taxon>
        <taxon>Alloalcanivorax</taxon>
    </lineage>
</organism>
<dbReference type="PANTHER" id="PTHR30386">
    <property type="entry name" value="MEMBRANE FUSION SUBUNIT OF EMRAB-TOLC MULTIDRUG EFFLUX PUMP"/>
    <property type="match status" value="1"/>
</dbReference>
<protein>
    <recommendedName>
        <fullName evidence="9">Membrane fusion protein (MFP) family protein</fullName>
    </recommendedName>
</protein>
<dbReference type="InterPro" id="IPR050739">
    <property type="entry name" value="MFP"/>
</dbReference>
<evidence type="ECO:0000256" key="4">
    <source>
        <dbReference type="ARBA" id="ARBA00022475"/>
    </source>
</evidence>
<dbReference type="Pfam" id="PF25994">
    <property type="entry name" value="HH_AprE"/>
    <property type="match status" value="1"/>
</dbReference>
<dbReference type="InterPro" id="IPR058982">
    <property type="entry name" value="Beta-barrel_AprE"/>
</dbReference>
<evidence type="ECO:0000256" key="6">
    <source>
        <dbReference type="ARBA" id="ARBA00022692"/>
    </source>
</evidence>
<evidence type="ECO:0000256" key="3">
    <source>
        <dbReference type="ARBA" id="ARBA00022448"/>
    </source>
</evidence>
<gene>
    <name evidence="13" type="ORF">FGS76_08140</name>
</gene>
<dbReference type="EMBL" id="VCQT01000027">
    <property type="protein sequence ID" value="TMW13025.1"/>
    <property type="molecule type" value="Genomic_DNA"/>
</dbReference>
<dbReference type="Gene3D" id="2.40.50.100">
    <property type="match status" value="1"/>
</dbReference>
<comment type="subcellular location">
    <subcellularLocation>
        <location evidence="1 9">Cell inner membrane</location>
        <topology evidence="1 9">Single-pass membrane protein</topology>
    </subcellularLocation>
</comment>
<dbReference type="NCBIfam" id="TIGR01843">
    <property type="entry name" value="type_I_hlyD"/>
    <property type="match status" value="1"/>
</dbReference>
<evidence type="ECO:0000259" key="11">
    <source>
        <dbReference type="Pfam" id="PF25994"/>
    </source>
</evidence>
<dbReference type="Pfam" id="PF26002">
    <property type="entry name" value="Beta-barrel_AprE"/>
    <property type="match status" value="1"/>
</dbReference>
<accession>A0ABY2XLF1</accession>
<name>A0ABY2XLF1_9GAMM</name>
<keyword evidence="3 9" id="KW-0813">Transport</keyword>
<dbReference type="PROSITE" id="PS00543">
    <property type="entry name" value="HLYD_FAMILY"/>
    <property type="match status" value="1"/>
</dbReference>
<dbReference type="PRINTS" id="PR01490">
    <property type="entry name" value="RTXTOXIND"/>
</dbReference>
<evidence type="ECO:0000256" key="8">
    <source>
        <dbReference type="ARBA" id="ARBA00023136"/>
    </source>
</evidence>
<comment type="similarity">
    <text evidence="2 9">Belongs to the membrane fusion protein (MFP) (TC 8.A.1) family.</text>
</comment>